<dbReference type="PROSITE" id="PS50843">
    <property type="entry name" value="EXPANSIN_CBD"/>
    <property type="match status" value="1"/>
</dbReference>
<comment type="caution">
    <text evidence="2">The sequence shown here is derived from an EMBL/GenBank/DDBJ whole genome shotgun (WGS) entry which is preliminary data.</text>
</comment>
<protein>
    <submittedName>
        <fullName evidence="2">Expansin-A23-like</fullName>
    </submittedName>
</protein>
<dbReference type="InterPro" id="IPR002963">
    <property type="entry name" value="Expansin"/>
</dbReference>
<evidence type="ECO:0000313" key="2">
    <source>
        <dbReference type="EMBL" id="MCI95738.1"/>
    </source>
</evidence>
<evidence type="ECO:0000259" key="1">
    <source>
        <dbReference type="PROSITE" id="PS50843"/>
    </source>
</evidence>
<dbReference type="Gene3D" id="2.60.40.760">
    <property type="entry name" value="Expansin, cellulose-binding-like domain"/>
    <property type="match status" value="1"/>
</dbReference>
<feature type="non-terminal residue" evidence="2">
    <location>
        <position position="1"/>
    </location>
</feature>
<proteinExistence type="predicted"/>
<dbReference type="InterPro" id="IPR007117">
    <property type="entry name" value="Expansin_CBD"/>
</dbReference>
<evidence type="ECO:0000313" key="3">
    <source>
        <dbReference type="Proteomes" id="UP000265520"/>
    </source>
</evidence>
<reference evidence="2 3" key="1">
    <citation type="journal article" date="2018" name="Front. Plant Sci.">
        <title>Red Clover (Trifolium pratense) and Zigzag Clover (T. medium) - A Picture of Genomic Similarities and Differences.</title>
        <authorList>
            <person name="Dluhosova J."/>
            <person name="Istvanek J."/>
            <person name="Nedelnik J."/>
            <person name="Repkova J."/>
        </authorList>
    </citation>
    <scope>NUCLEOTIDE SEQUENCE [LARGE SCALE GENOMIC DNA]</scope>
    <source>
        <strain evidence="3">cv. 10/8</strain>
        <tissue evidence="2">Leaf</tissue>
    </source>
</reference>
<dbReference type="AlphaFoldDB" id="A0A392W516"/>
<dbReference type="SUPFAM" id="SSF49590">
    <property type="entry name" value="PHL pollen allergen"/>
    <property type="match status" value="1"/>
</dbReference>
<accession>A0A392W516</accession>
<dbReference type="Pfam" id="PF01357">
    <property type="entry name" value="Expansin_C"/>
    <property type="match status" value="1"/>
</dbReference>
<dbReference type="EMBL" id="LXQA011395369">
    <property type="protein sequence ID" value="MCI95738.1"/>
    <property type="molecule type" value="Genomic_DNA"/>
</dbReference>
<keyword evidence="3" id="KW-1185">Reference proteome</keyword>
<dbReference type="PANTHER" id="PTHR31867">
    <property type="entry name" value="EXPANSIN-A15"/>
    <property type="match status" value="1"/>
</dbReference>
<dbReference type="Proteomes" id="UP000265520">
    <property type="component" value="Unassembled WGS sequence"/>
</dbReference>
<feature type="domain" description="Expansin-like CBD" evidence="1">
    <location>
        <begin position="9"/>
        <end position="46"/>
    </location>
</feature>
<sequence>RFEINGNPNFLFVLVFNVANASDVSRVSVKGSKAGWIPMKRNWGQK</sequence>
<name>A0A392W516_9FABA</name>
<dbReference type="InterPro" id="IPR036749">
    <property type="entry name" value="Expansin_CBD_sf"/>
</dbReference>
<organism evidence="2 3">
    <name type="scientific">Trifolium medium</name>
    <dbReference type="NCBI Taxonomy" id="97028"/>
    <lineage>
        <taxon>Eukaryota</taxon>
        <taxon>Viridiplantae</taxon>
        <taxon>Streptophyta</taxon>
        <taxon>Embryophyta</taxon>
        <taxon>Tracheophyta</taxon>
        <taxon>Spermatophyta</taxon>
        <taxon>Magnoliopsida</taxon>
        <taxon>eudicotyledons</taxon>
        <taxon>Gunneridae</taxon>
        <taxon>Pentapetalae</taxon>
        <taxon>rosids</taxon>
        <taxon>fabids</taxon>
        <taxon>Fabales</taxon>
        <taxon>Fabaceae</taxon>
        <taxon>Papilionoideae</taxon>
        <taxon>50 kb inversion clade</taxon>
        <taxon>NPAAA clade</taxon>
        <taxon>Hologalegina</taxon>
        <taxon>IRL clade</taxon>
        <taxon>Trifolieae</taxon>
        <taxon>Trifolium</taxon>
    </lineage>
</organism>
<dbReference type="GO" id="GO:0009664">
    <property type="term" value="P:plant-type cell wall organization"/>
    <property type="evidence" value="ECO:0007669"/>
    <property type="project" value="InterPro"/>
</dbReference>